<keyword evidence="4" id="KW-1185">Reference proteome</keyword>
<evidence type="ECO:0000259" key="2">
    <source>
        <dbReference type="SMART" id="SM00382"/>
    </source>
</evidence>
<dbReference type="EMBL" id="VFOS01000002">
    <property type="protein sequence ID" value="TQL62058.1"/>
    <property type="molecule type" value="Genomic_DNA"/>
</dbReference>
<feature type="region of interest" description="Disordered" evidence="1">
    <location>
        <begin position="206"/>
        <end position="259"/>
    </location>
</feature>
<dbReference type="InterPro" id="IPR003593">
    <property type="entry name" value="AAA+_ATPase"/>
</dbReference>
<comment type="caution">
    <text evidence="3">The sequence shown here is derived from an EMBL/GenBank/DDBJ whole genome shotgun (WGS) entry which is preliminary data.</text>
</comment>
<evidence type="ECO:0000256" key="1">
    <source>
        <dbReference type="SAM" id="MobiDB-lite"/>
    </source>
</evidence>
<evidence type="ECO:0000313" key="3">
    <source>
        <dbReference type="EMBL" id="TQL62058.1"/>
    </source>
</evidence>
<sequence>MSPDTTAIDPAASAVIARNLTLTGKRGYVFGPLDLDIAPGTLTVLQGPQGSGRTALLLTLAGRMKPDRATEDLWVLGHALPDERTKVQHLAAIAGFDGIDQLDGSVTVGDVLHERIGLLTPWYKRQPKLTPRRYAQLAAPVFGGRPLPALGTIVWDLDEVDALLLRITIALLQRPRLLVVDDLDQVHDAAGRAFVWQRLEALARSSEAAPAENSSENPEPTPAGENGASDGPPPAGEQSQAGEHEPAGEQHRAVDDHASGLGLATGSLAVIAAVASATEPATIAWANGAPAVVAIERSASYAERIKPNSPSEGN</sequence>
<evidence type="ECO:0000313" key="4">
    <source>
        <dbReference type="Proteomes" id="UP000315389"/>
    </source>
</evidence>
<name>A0A542ZNX5_RARFA</name>
<dbReference type="SUPFAM" id="SSF52540">
    <property type="entry name" value="P-loop containing nucleoside triphosphate hydrolases"/>
    <property type="match status" value="1"/>
</dbReference>
<feature type="compositionally biased region" description="Basic and acidic residues" evidence="1">
    <location>
        <begin position="242"/>
        <end position="258"/>
    </location>
</feature>
<dbReference type="SMART" id="SM00382">
    <property type="entry name" value="AAA"/>
    <property type="match status" value="1"/>
</dbReference>
<feature type="compositionally biased region" description="Low complexity" evidence="1">
    <location>
        <begin position="206"/>
        <end position="218"/>
    </location>
</feature>
<gene>
    <name evidence="3" type="ORF">FB461_1691</name>
</gene>
<dbReference type="Proteomes" id="UP000315389">
    <property type="component" value="Unassembled WGS sequence"/>
</dbReference>
<dbReference type="Gene3D" id="3.40.50.300">
    <property type="entry name" value="P-loop containing nucleotide triphosphate hydrolases"/>
    <property type="match status" value="1"/>
</dbReference>
<protein>
    <recommendedName>
        <fullName evidence="2">AAA+ ATPase domain-containing protein</fullName>
    </recommendedName>
</protein>
<feature type="domain" description="AAA+ ATPase" evidence="2">
    <location>
        <begin position="39"/>
        <end position="299"/>
    </location>
</feature>
<dbReference type="AlphaFoldDB" id="A0A542ZNX5"/>
<accession>A0A542ZNX5</accession>
<dbReference type="OrthoDB" id="4927383at2"/>
<organism evidence="3 4">
    <name type="scientific">Rarobacter faecitabidus</name>
    <dbReference type="NCBI Taxonomy" id="13243"/>
    <lineage>
        <taxon>Bacteria</taxon>
        <taxon>Bacillati</taxon>
        <taxon>Actinomycetota</taxon>
        <taxon>Actinomycetes</taxon>
        <taxon>Micrococcales</taxon>
        <taxon>Rarobacteraceae</taxon>
        <taxon>Rarobacter</taxon>
    </lineage>
</organism>
<dbReference type="InterPro" id="IPR027417">
    <property type="entry name" value="P-loop_NTPase"/>
</dbReference>
<dbReference type="RefSeq" id="WP_142121007.1">
    <property type="nucleotide sequence ID" value="NZ_BAAASV010000002.1"/>
</dbReference>
<proteinExistence type="predicted"/>
<reference evidence="3 4" key="1">
    <citation type="submission" date="2019-06" db="EMBL/GenBank/DDBJ databases">
        <title>Sequencing the genomes of 1000 actinobacteria strains.</title>
        <authorList>
            <person name="Klenk H.-P."/>
        </authorList>
    </citation>
    <scope>NUCLEOTIDE SEQUENCE [LARGE SCALE GENOMIC DNA]</scope>
    <source>
        <strain evidence="3 4">DSM 4813</strain>
    </source>
</reference>